<dbReference type="SUPFAM" id="SSF56672">
    <property type="entry name" value="DNA/RNA polymerases"/>
    <property type="match status" value="1"/>
</dbReference>
<dbReference type="InterPro" id="IPR036397">
    <property type="entry name" value="RNaseH_sf"/>
</dbReference>
<feature type="signal peptide" evidence="3">
    <location>
        <begin position="1"/>
        <end position="20"/>
    </location>
</feature>
<dbReference type="InterPro" id="IPR043128">
    <property type="entry name" value="Rev_trsase/Diguanyl_cyclase"/>
</dbReference>
<dbReference type="InterPro" id="IPR012337">
    <property type="entry name" value="RNaseH-like_sf"/>
</dbReference>
<dbReference type="GO" id="GO:0006310">
    <property type="term" value="P:DNA recombination"/>
    <property type="evidence" value="ECO:0007669"/>
    <property type="project" value="UniProtKB-KW"/>
</dbReference>
<dbReference type="InterPro" id="IPR021109">
    <property type="entry name" value="Peptidase_aspartic_dom_sf"/>
</dbReference>
<dbReference type="Gene3D" id="3.30.420.10">
    <property type="entry name" value="Ribonuclease H-like superfamily/Ribonuclease H"/>
    <property type="match status" value="2"/>
</dbReference>
<dbReference type="PANTHER" id="PTHR48475">
    <property type="entry name" value="RIBONUCLEASE H"/>
    <property type="match status" value="1"/>
</dbReference>
<gene>
    <name evidence="6" type="primary">pol_2221</name>
    <name evidence="6" type="ORF">CK203_058726</name>
</gene>
<keyword evidence="1" id="KW-0233">DNA recombination</keyword>
<feature type="domain" description="RNase H type-1" evidence="4">
    <location>
        <begin position="1878"/>
        <end position="2011"/>
    </location>
</feature>
<evidence type="ECO:0000313" key="6">
    <source>
        <dbReference type="EMBL" id="RVW73076.1"/>
    </source>
</evidence>
<dbReference type="Gene3D" id="2.40.70.10">
    <property type="entry name" value="Acid Proteases"/>
    <property type="match status" value="1"/>
</dbReference>
<dbReference type="InterPro" id="IPR041588">
    <property type="entry name" value="Integrase_H2C2"/>
</dbReference>
<feature type="compositionally biased region" description="Pro residues" evidence="2">
    <location>
        <begin position="368"/>
        <end position="377"/>
    </location>
</feature>
<protein>
    <submittedName>
        <fullName evidence="6">Retrovirus-related Pol polyprotein from transposon 17.6</fullName>
    </submittedName>
</protein>
<dbReference type="CDD" id="cd09274">
    <property type="entry name" value="RNase_HI_RT_Ty3"/>
    <property type="match status" value="1"/>
</dbReference>
<dbReference type="GO" id="GO:0015074">
    <property type="term" value="P:DNA integration"/>
    <property type="evidence" value="ECO:0007669"/>
    <property type="project" value="InterPro"/>
</dbReference>
<dbReference type="InterPro" id="IPR000477">
    <property type="entry name" value="RT_dom"/>
</dbReference>
<dbReference type="Gene3D" id="1.10.340.70">
    <property type="match status" value="1"/>
</dbReference>
<sequence length="2460" mass="276069">MLRFGALGLVLIVSPSSKLGTKNPGSAGSAGSLGQPIPYSTRNILSNFQNFSPSGRPVGIWFGRFSRLIESAEPTTNPYGFLVVKQAEKTEGSELALGRNPGGSNAKRGMSIKGERIGEQRTLDILERGNSAGEKNKRSVASSELRVWGKLQHCGFFEEESDSLSVLEVIIGMHGSYLMEILRCIGLEPVQSVQHHSWLPLSAIRNTCLSLSGSHSSGLGIENRFFCSPRFWHFSSSYPWGLKPICYRALESHLKRLARDHSAWLGTTAWIRIGDRLVRGSDSPSQLEQIPDHRDMDPQYATVDQLAEITDTMASLRDAILGLGQRIDGHQAQPLPIPGSTLHDSTTPPPPPPPSGPSGPTIQQDYIVPPPPPPPVQSAPQAGAFVLHGQTETTPHSVVAPHRLLMIPRLIHGDRVPPYSLAVISTVMRGHRLDEAQMIMLFPLSLSGAAQRWFASLDPSRRRTWADLGQEFIRQYSFNTIVDVSRRELEALRQGPDETVTSFISRWREKIAQIIDRPSERDQISMIMRSLQPRFARHLMGFPQTDFGSLVQALYGIEEGISRGLWADSSPSDSKGKKSGSGPRPSDVGTIGMTGHRSSRRPPFQSQFLGTPYQMIQHDQYRPVAPIRPVGPTYLHPPPQPVYATQAPQRPPMQFHHQYRAPPPPRPVRQFTQLGMPLSRAFQRLRAGHDTDSCSALRHAIQDLIDQGLVDLGRPGVATDPLPTHDTRAVPPPPEGAPHRDVQIVTRSGRVAQPPPVDRPFAGIAAREEVQREDDEILRQLRTTQARISIWSLLASSSTHRDALVRALGQIRVDTATTPEGLIHMLTADRATCIVFSDDDLPPEGSNHVRPLFIDVACLGRRVPSVLLDNGSALNVCPLVTAIALGFSPDDFGPSTQTVRAYDGTQRTVMGTLSTHVMIGPVSYSIVFQVLRIQSSFNLLLGRPWIHEAGAIPSSLHQKVKFIHEGRIITIQSDRDIITSSEPVLHISHSEDDLHLTGFTFDEVQVVSLEDGSRDMVPMSFDQHSSTLVLSMMRGMSYLPGMGLGRRQQGPHEFTFTVDHDTPYGLGYIPTEADARYMSQLRRDRVRARMSGIPFDYPLRPYTFQLADYFIRGSEHTPRTEGTVHIPETVEIQDIQQALGQIHLDTGTTEAPGAMIVTPPSPDRASMFSMCFPDEVPDYDLPMDLGYGTDEMDMIGIGRIFDAAPHGPHTVFDMFGVFVLETDEDDSIPDAYTDDMDFIGIGRILDAAPRGPLSAFDISGVSVLDDESVLDVVTSDFASVEGASDSVDPPLSFDTMSGFVTRFDDISDGNNDMSIFEYLNVSQHFPLIAPPAPTTHIYDVDDVGDTDDPLGGQSECDSDTEDRKVTPISSSTELIDFGAPDQPREIRIGSSLSPDERSRLIDLLRSYLDVFAWSYEDMPGLDPTIVQHHLPILPHARPVKQKLRRLHPRWSLQVKEEIQKQLSVGFLSVVEYPEWLANVVPVPKKDGKVRVCVDFRDLNKASPKDDFPLPHIDMLVDSTAGHPMLSFMDGFSGYNQILMAPEDMVKTSFITEWGTYCYRVMPFGLKNAGATYQRAATTLFHDMMHRDVEVYVDDMIVKSRDRADHLAALQRFFERIRQFRLRLNPKKCTFGVTSGKLLGHIVSERGIEVDPEKIRAILDMPTPRTEKEIRGFLGRLQYISRFIARLTDICEPIFRLLRKNQPTVWNDDCQRAFERIKECLLSPPVLVPPTPGRPLLLYLSVSDMALGCMLAQLDDLGKERAIYYLSKRMLEYECKYIMIERLCLAVVWATRRLRHYMTEYSVLLVSRLDPLRYLFDRPVLTGRLMRWLVLLTEFDIHYVTQKSVKGSIVADHLASLPISDDRSVDDDFPDEQIVSMTSITGWRLYFDGAANQSGFGIGILLISPQGDHIPRSVRLAFSDHHRLTNNIVEYEACITGLETALDLGIRQLEIHGDSNLVIKQTQGIWRTRDEKLKPYHAYLDLLIDRFDVLRYIHLPRAENQFADALATLASLIVIPGVNVRPLLIETRSAPAYYCLIGEIEDQIELPWYHDIYQFLSCGAYPESASAKDRRALRQLATRFVVCGDALYRRSPDGLLLLCLDRASADRVMREVHAGVCGPHMGGHMLARKIMRTGYFWLTMETDCCQFVQRCQECQMHGDLIHVPPSELHALASPWPFSVWGIDIIGKISPKSSSGHEYILVAIDYFTKWVEAASYARLTAARVAKFIRSHIICRYGVPHELISDRGVHFKGEVDTLIQEYGIQHHRSSAYRPQTNGAVEAANKNIKRILRKMVETSRDWSEKLPFALWAYRTSFRTSIGATPYSLVYGMEAVLPVEIEMRSLRVALEQHISEAEWAQSRYDQLSLLDEKRLRAADHVQAYQRKMTRAFRKRVKPRKFQRGDLVLKVLRGLISDPRGKFRPSWSGPYVIRDLTREGAAWLTDLDGNQFTEPVNVDQLKKFYA</sequence>
<dbReference type="Pfam" id="PF17919">
    <property type="entry name" value="RT_RNaseH_2"/>
    <property type="match status" value="1"/>
</dbReference>
<dbReference type="Proteomes" id="UP000288805">
    <property type="component" value="Unassembled WGS sequence"/>
</dbReference>
<evidence type="ECO:0000313" key="7">
    <source>
        <dbReference type="Proteomes" id="UP000288805"/>
    </source>
</evidence>
<dbReference type="Pfam" id="PF00665">
    <property type="entry name" value="rve"/>
    <property type="match status" value="1"/>
</dbReference>
<evidence type="ECO:0000256" key="2">
    <source>
        <dbReference type="SAM" id="MobiDB-lite"/>
    </source>
</evidence>
<feature type="region of interest" description="Disordered" evidence="2">
    <location>
        <begin position="329"/>
        <end position="381"/>
    </location>
</feature>
<dbReference type="CDD" id="cd09279">
    <property type="entry name" value="RNase_HI_like"/>
    <property type="match status" value="1"/>
</dbReference>
<dbReference type="FunFam" id="3.30.420.10:FF:000032">
    <property type="entry name" value="Retrovirus-related Pol polyprotein from transposon 297-like Protein"/>
    <property type="match status" value="1"/>
</dbReference>
<name>A0A438GLI1_VITVI</name>
<dbReference type="Pfam" id="PF17921">
    <property type="entry name" value="Integrase_H2C2"/>
    <property type="match status" value="1"/>
</dbReference>
<keyword evidence="3" id="KW-0732">Signal</keyword>
<dbReference type="InterPro" id="IPR041577">
    <property type="entry name" value="RT_RNaseH_2"/>
</dbReference>
<feature type="region of interest" description="Disordered" evidence="2">
    <location>
        <begin position="1345"/>
        <end position="1364"/>
    </location>
</feature>
<feature type="region of interest" description="Disordered" evidence="2">
    <location>
        <begin position="565"/>
        <end position="607"/>
    </location>
</feature>
<dbReference type="Pfam" id="PF13456">
    <property type="entry name" value="RVT_3"/>
    <property type="match status" value="1"/>
</dbReference>
<evidence type="ECO:0000259" key="5">
    <source>
        <dbReference type="PROSITE" id="PS50994"/>
    </source>
</evidence>
<dbReference type="EMBL" id="QGNW01000400">
    <property type="protein sequence ID" value="RVW73076.1"/>
    <property type="molecule type" value="Genomic_DNA"/>
</dbReference>
<dbReference type="InterPro" id="IPR002156">
    <property type="entry name" value="RNaseH_domain"/>
</dbReference>
<organism evidence="6 7">
    <name type="scientific">Vitis vinifera</name>
    <name type="common">Grape</name>
    <dbReference type="NCBI Taxonomy" id="29760"/>
    <lineage>
        <taxon>Eukaryota</taxon>
        <taxon>Viridiplantae</taxon>
        <taxon>Streptophyta</taxon>
        <taxon>Embryophyta</taxon>
        <taxon>Tracheophyta</taxon>
        <taxon>Spermatophyta</taxon>
        <taxon>Magnoliopsida</taxon>
        <taxon>eudicotyledons</taxon>
        <taxon>Gunneridae</taxon>
        <taxon>Pentapetalae</taxon>
        <taxon>rosids</taxon>
        <taxon>Vitales</taxon>
        <taxon>Vitaceae</taxon>
        <taxon>Viteae</taxon>
        <taxon>Vitis</taxon>
    </lineage>
</organism>
<reference evidence="6 7" key="1">
    <citation type="journal article" date="2018" name="PLoS Genet.">
        <title>Population sequencing reveals clonal diversity and ancestral inbreeding in the grapevine cultivar Chardonnay.</title>
        <authorList>
            <person name="Roach M.J."/>
            <person name="Johnson D.L."/>
            <person name="Bohlmann J."/>
            <person name="van Vuuren H.J."/>
            <person name="Jones S.J."/>
            <person name="Pretorius I.S."/>
            <person name="Schmidt S.A."/>
            <person name="Borneman A.R."/>
        </authorList>
    </citation>
    <scope>NUCLEOTIDE SEQUENCE [LARGE SCALE GENOMIC DNA]</scope>
    <source>
        <strain evidence="7">cv. Chardonnay</strain>
        <tissue evidence="6">Leaf</tissue>
    </source>
</reference>
<dbReference type="InterPro" id="IPR043502">
    <property type="entry name" value="DNA/RNA_pol_sf"/>
</dbReference>
<evidence type="ECO:0000256" key="1">
    <source>
        <dbReference type="ARBA" id="ARBA00023172"/>
    </source>
</evidence>
<dbReference type="PANTHER" id="PTHR48475:SF1">
    <property type="entry name" value="RNASE H TYPE-1 DOMAIN-CONTAINING PROTEIN"/>
    <property type="match status" value="1"/>
</dbReference>
<feature type="region of interest" description="Disordered" evidence="2">
    <location>
        <begin position="720"/>
        <end position="739"/>
    </location>
</feature>
<dbReference type="GO" id="GO:0004523">
    <property type="term" value="F:RNA-DNA hybrid ribonuclease activity"/>
    <property type="evidence" value="ECO:0007669"/>
    <property type="project" value="InterPro"/>
</dbReference>
<comment type="caution">
    <text evidence="6">The sequence shown here is derived from an EMBL/GenBank/DDBJ whole genome shotgun (WGS) entry which is preliminary data.</text>
</comment>
<dbReference type="Pfam" id="PF03732">
    <property type="entry name" value="Retrotrans_gag"/>
    <property type="match status" value="1"/>
</dbReference>
<dbReference type="InterPro" id="IPR001584">
    <property type="entry name" value="Integrase_cat-core"/>
</dbReference>
<evidence type="ECO:0000256" key="3">
    <source>
        <dbReference type="SAM" id="SignalP"/>
    </source>
</evidence>
<dbReference type="PROSITE" id="PS50994">
    <property type="entry name" value="INTEGRASE"/>
    <property type="match status" value="1"/>
</dbReference>
<dbReference type="Pfam" id="PF00078">
    <property type="entry name" value="RVT_1"/>
    <property type="match status" value="1"/>
</dbReference>
<dbReference type="GO" id="GO:0003676">
    <property type="term" value="F:nucleic acid binding"/>
    <property type="evidence" value="ECO:0007669"/>
    <property type="project" value="InterPro"/>
</dbReference>
<dbReference type="FunFam" id="3.30.70.270:FF:000063">
    <property type="entry name" value="Zinc knuckle domaincontaining protein"/>
    <property type="match status" value="1"/>
</dbReference>
<dbReference type="SUPFAM" id="SSF53098">
    <property type="entry name" value="Ribonuclease H-like"/>
    <property type="match status" value="2"/>
</dbReference>
<feature type="domain" description="Integrase catalytic" evidence="5">
    <location>
        <begin position="2171"/>
        <end position="2329"/>
    </location>
</feature>
<dbReference type="Gene3D" id="3.30.70.270">
    <property type="match status" value="2"/>
</dbReference>
<evidence type="ECO:0000259" key="4">
    <source>
        <dbReference type="PROSITE" id="PS50879"/>
    </source>
</evidence>
<proteinExistence type="predicted"/>
<dbReference type="CDD" id="cd00303">
    <property type="entry name" value="retropepsin_like"/>
    <property type="match status" value="1"/>
</dbReference>
<feature type="compositionally biased region" description="Pro residues" evidence="2">
    <location>
        <begin position="347"/>
        <end position="357"/>
    </location>
</feature>
<dbReference type="InterPro" id="IPR005162">
    <property type="entry name" value="Retrotrans_gag_dom"/>
</dbReference>
<dbReference type="CDD" id="cd01647">
    <property type="entry name" value="RT_LTR"/>
    <property type="match status" value="1"/>
</dbReference>
<dbReference type="Gene3D" id="3.10.10.10">
    <property type="entry name" value="HIV Type 1 Reverse Transcriptase, subunit A, domain 1"/>
    <property type="match status" value="1"/>
</dbReference>
<accession>A0A438GLI1</accession>
<dbReference type="PROSITE" id="PS50879">
    <property type="entry name" value="RNASE_H_1"/>
    <property type="match status" value="1"/>
</dbReference>
<feature type="chain" id="PRO_5019544776" evidence="3">
    <location>
        <begin position="21"/>
        <end position="2460"/>
    </location>
</feature>